<comment type="catalytic activity">
    <reaction evidence="7 8">
        <text>(2R)-O-phospho-3-sulfolactate + H2O = (2R)-3-sulfolactate + phosphate</text>
        <dbReference type="Rhea" id="RHEA:23416"/>
        <dbReference type="ChEBI" id="CHEBI:15377"/>
        <dbReference type="ChEBI" id="CHEBI:15597"/>
        <dbReference type="ChEBI" id="CHEBI:43474"/>
        <dbReference type="ChEBI" id="CHEBI:58738"/>
        <dbReference type="EC" id="3.1.3.71"/>
    </reaction>
</comment>
<dbReference type="PANTHER" id="PTHR37311:SF1">
    <property type="entry name" value="2-PHOSPHOSULFOLACTATE PHOSPHATASE-RELATED"/>
    <property type="match status" value="1"/>
</dbReference>
<keyword evidence="10" id="KW-1185">Reference proteome</keyword>
<comment type="similarity">
    <text evidence="2 8">Belongs to the ComB family.</text>
</comment>
<dbReference type="EMBL" id="FNFO01000006">
    <property type="protein sequence ID" value="SDL46545.1"/>
    <property type="molecule type" value="Genomic_DNA"/>
</dbReference>
<dbReference type="RefSeq" id="WP_089683768.1">
    <property type="nucleotide sequence ID" value="NZ_FNFO01000006.1"/>
</dbReference>
<dbReference type="GO" id="GO:0050545">
    <property type="term" value="F:sulfopyruvate decarboxylase activity"/>
    <property type="evidence" value="ECO:0007669"/>
    <property type="project" value="TreeGrafter"/>
</dbReference>
<gene>
    <name evidence="8" type="primary">comB</name>
    <name evidence="9" type="ORF">SAMN05421823_10698</name>
</gene>
<keyword evidence="5 8" id="KW-0378">Hydrolase</keyword>
<dbReference type="EC" id="3.1.3.71" evidence="3 8"/>
<evidence type="ECO:0000256" key="3">
    <source>
        <dbReference type="ARBA" id="ARBA00012953"/>
    </source>
</evidence>
<dbReference type="Gene3D" id="3.90.1560.10">
    <property type="entry name" value="ComB-like"/>
    <property type="match status" value="1"/>
</dbReference>
<dbReference type="Proteomes" id="UP000198510">
    <property type="component" value="Unassembled WGS sequence"/>
</dbReference>
<evidence type="ECO:0000256" key="5">
    <source>
        <dbReference type="ARBA" id="ARBA00022801"/>
    </source>
</evidence>
<dbReference type="AlphaFoldDB" id="A0A1G9KAT5"/>
<evidence type="ECO:0000256" key="1">
    <source>
        <dbReference type="ARBA" id="ARBA00001946"/>
    </source>
</evidence>
<proteinExistence type="inferred from homology"/>
<sequence>MRKIDVCLSPELVGSFDLSGKLVVVVDILRATTCMVTALAHDVAQILPVATLEECQPYCQRDGFVTAGERNGIQLAWMDLGNSPLAYTSGDYAGKTVVMSTTNGTLALDRSRAADQVIVGAFVNLKAVTEYVKAQSRDVLIVCAGWKGMVNLEDSLFAGALVDRVEGEFQHETDAPLVVQLMYRQAAADLSGTVYRSAHVRRLHNLGIKDDIDFCLTPSLFSLIPVLQGAALVPLSD</sequence>
<dbReference type="Pfam" id="PF04029">
    <property type="entry name" value="2-ph_phosp"/>
    <property type="match status" value="1"/>
</dbReference>
<reference evidence="9 10" key="1">
    <citation type="submission" date="2016-10" db="EMBL/GenBank/DDBJ databases">
        <authorList>
            <person name="de Groot N.N."/>
        </authorList>
    </citation>
    <scope>NUCLEOTIDE SEQUENCE [LARGE SCALE GENOMIC DNA]</scope>
    <source>
        <strain evidence="9 10">DSM 25186</strain>
    </source>
</reference>
<name>A0A1G9KAT5_9BACT</name>
<evidence type="ECO:0000256" key="7">
    <source>
        <dbReference type="ARBA" id="ARBA00033711"/>
    </source>
</evidence>
<evidence type="ECO:0000256" key="8">
    <source>
        <dbReference type="HAMAP-Rule" id="MF_00490"/>
    </source>
</evidence>
<evidence type="ECO:0000256" key="4">
    <source>
        <dbReference type="ARBA" id="ARBA00021948"/>
    </source>
</evidence>
<dbReference type="OrthoDB" id="4913at2"/>
<comment type="cofactor">
    <cofactor evidence="1 8">
        <name>Mg(2+)</name>
        <dbReference type="ChEBI" id="CHEBI:18420"/>
    </cofactor>
</comment>
<dbReference type="InterPro" id="IPR036702">
    <property type="entry name" value="ComB-like_sf"/>
</dbReference>
<dbReference type="HAMAP" id="MF_00490">
    <property type="entry name" value="ComB"/>
    <property type="match status" value="1"/>
</dbReference>
<evidence type="ECO:0000313" key="10">
    <source>
        <dbReference type="Proteomes" id="UP000198510"/>
    </source>
</evidence>
<accession>A0A1G9KAT5</accession>
<dbReference type="STRING" id="1075417.SAMN05421823_10698"/>
<protein>
    <recommendedName>
        <fullName evidence="4 8">Probable 2-phosphosulfolactate phosphatase</fullName>
        <ecNumber evidence="3 8">3.1.3.71</ecNumber>
    </recommendedName>
</protein>
<dbReference type="SUPFAM" id="SSF142823">
    <property type="entry name" value="ComB-like"/>
    <property type="match status" value="1"/>
</dbReference>
<dbReference type="GO" id="GO:0050532">
    <property type="term" value="F:2-phosphosulfolactate phosphatase activity"/>
    <property type="evidence" value="ECO:0007669"/>
    <property type="project" value="UniProtKB-UniRule"/>
</dbReference>
<evidence type="ECO:0000313" key="9">
    <source>
        <dbReference type="EMBL" id="SDL46545.1"/>
    </source>
</evidence>
<evidence type="ECO:0000256" key="2">
    <source>
        <dbReference type="ARBA" id="ARBA00009997"/>
    </source>
</evidence>
<evidence type="ECO:0000256" key="6">
    <source>
        <dbReference type="ARBA" id="ARBA00022842"/>
    </source>
</evidence>
<organism evidence="9 10">
    <name type="scientific">Catalinimonas alkaloidigena</name>
    <dbReference type="NCBI Taxonomy" id="1075417"/>
    <lineage>
        <taxon>Bacteria</taxon>
        <taxon>Pseudomonadati</taxon>
        <taxon>Bacteroidota</taxon>
        <taxon>Cytophagia</taxon>
        <taxon>Cytophagales</taxon>
        <taxon>Catalimonadaceae</taxon>
        <taxon>Catalinimonas</taxon>
    </lineage>
</organism>
<dbReference type="PANTHER" id="PTHR37311">
    <property type="entry name" value="2-PHOSPHOSULFOLACTATE PHOSPHATASE-RELATED"/>
    <property type="match status" value="1"/>
</dbReference>
<dbReference type="InterPro" id="IPR005238">
    <property type="entry name" value="ComB-like"/>
</dbReference>
<keyword evidence="6 8" id="KW-0460">Magnesium</keyword>
<dbReference type="GO" id="GO:0000287">
    <property type="term" value="F:magnesium ion binding"/>
    <property type="evidence" value="ECO:0007669"/>
    <property type="project" value="UniProtKB-UniRule"/>
</dbReference>